<dbReference type="EMBL" id="JH795877">
    <property type="protein sequence ID" value="EJT97395.1"/>
    <property type="molecule type" value="Genomic_DNA"/>
</dbReference>
<dbReference type="OMA" id="SCYNIFN"/>
<evidence type="ECO:0000256" key="1">
    <source>
        <dbReference type="ARBA" id="ARBA00004348"/>
    </source>
</evidence>
<protein>
    <submittedName>
        <fullName evidence="4">RabGAP/TBC</fullName>
    </submittedName>
</protein>
<dbReference type="FunFam" id="1.10.472.80:FF:000001">
    <property type="entry name" value="TBC1 domain family member 22B"/>
    <property type="match status" value="1"/>
</dbReference>
<dbReference type="PANTHER" id="PTHR22957">
    <property type="entry name" value="TBC1 DOMAIN FAMILY MEMBER GTPASE-ACTIVATING PROTEIN"/>
    <property type="match status" value="1"/>
</dbReference>
<dbReference type="FunFam" id="1.10.8.270:FF:000004">
    <property type="entry name" value="TBC1 domain family, member 22B"/>
    <property type="match status" value="1"/>
</dbReference>
<dbReference type="GO" id="GO:0071889">
    <property type="term" value="F:14-3-3 protein binding"/>
    <property type="evidence" value="ECO:0007669"/>
    <property type="project" value="UniProtKB-ARBA"/>
</dbReference>
<reference evidence="4 5" key="1">
    <citation type="journal article" date="2012" name="Science">
        <title>The Paleozoic origin of enzymatic lignin decomposition reconstructed from 31 fungal genomes.</title>
        <authorList>
            <person name="Floudas D."/>
            <person name="Binder M."/>
            <person name="Riley R."/>
            <person name="Barry K."/>
            <person name="Blanchette R.A."/>
            <person name="Henrissat B."/>
            <person name="Martinez A.T."/>
            <person name="Otillar R."/>
            <person name="Spatafora J.W."/>
            <person name="Yadav J.S."/>
            <person name="Aerts A."/>
            <person name="Benoit I."/>
            <person name="Boyd A."/>
            <person name="Carlson A."/>
            <person name="Copeland A."/>
            <person name="Coutinho P.M."/>
            <person name="de Vries R.P."/>
            <person name="Ferreira P."/>
            <person name="Findley K."/>
            <person name="Foster B."/>
            <person name="Gaskell J."/>
            <person name="Glotzer D."/>
            <person name="Gorecki P."/>
            <person name="Heitman J."/>
            <person name="Hesse C."/>
            <person name="Hori C."/>
            <person name="Igarashi K."/>
            <person name="Jurgens J.A."/>
            <person name="Kallen N."/>
            <person name="Kersten P."/>
            <person name="Kohler A."/>
            <person name="Kuees U."/>
            <person name="Kumar T.K.A."/>
            <person name="Kuo A."/>
            <person name="LaButti K."/>
            <person name="Larrondo L.F."/>
            <person name="Lindquist E."/>
            <person name="Ling A."/>
            <person name="Lombard V."/>
            <person name="Lucas S."/>
            <person name="Lundell T."/>
            <person name="Martin R."/>
            <person name="McLaughlin D.J."/>
            <person name="Morgenstern I."/>
            <person name="Morin E."/>
            <person name="Murat C."/>
            <person name="Nagy L.G."/>
            <person name="Nolan M."/>
            <person name="Ohm R.A."/>
            <person name="Patyshakuliyeva A."/>
            <person name="Rokas A."/>
            <person name="Ruiz-Duenas F.J."/>
            <person name="Sabat G."/>
            <person name="Salamov A."/>
            <person name="Samejima M."/>
            <person name="Schmutz J."/>
            <person name="Slot J.C."/>
            <person name="St John F."/>
            <person name="Stenlid J."/>
            <person name="Sun H."/>
            <person name="Sun S."/>
            <person name="Syed K."/>
            <person name="Tsang A."/>
            <person name="Wiebenga A."/>
            <person name="Young D."/>
            <person name="Pisabarro A."/>
            <person name="Eastwood D.C."/>
            <person name="Martin F."/>
            <person name="Cullen D."/>
            <person name="Grigoriev I.V."/>
            <person name="Hibbett D.S."/>
        </authorList>
    </citation>
    <scope>NUCLEOTIDE SEQUENCE [LARGE SCALE GENOMIC DNA]</scope>
    <source>
        <strain evidence="4 5">DJM-731 SS1</strain>
    </source>
</reference>
<dbReference type="GO" id="GO:0005096">
    <property type="term" value="F:GTPase activator activity"/>
    <property type="evidence" value="ECO:0007669"/>
    <property type="project" value="UniProtKB-KW"/>
</dbReference>
<dbReference type="Proteomes" id="UP000030653">
    <property type="component" value="Unassembled WGS sequence"/>
</dbReference>
<dbReference type="PANTHER" id="PTHR22957:SF26">
    <property type="entry name" value="LD44506P"/>
    <property type="match status" value="1"/>
</dbReference>
<dbReference type="RefSeq" id="XP_040624293.1">
    <property type="nucleotide sequence ID" value="XM_040777015.1"/>
</dbReference>
<dbReference type="OrthoDB" id="26371at2759"/>
<feature type="domain" description="Rab-GAP TBC" evidence="3">
    <location>
        <begin position="47"/>
        <end position="268"/>
    </location>
</feature>
<proteinExistence type="predicted"/>
<dbReference type="GO" id="GO:0005795">
    <property type="term" value="C:Golgi stack"/>
    <property type="evidence" value="ECO:0007669"/>
    <property type="project" value="UniProtKB-SubCell"/>
</dbReference>
<dbReference type="Pfam" id="PF00566">
    <property type="entry name" value="RabGAP-TBC"/>
    <property type="match status" value="1"/>
</dbReference>
<dbReference type="Gene3D" id="1.10.8.270">
    <property type="entry name" value="putative rabgap domain of human tbc1 domain family member 14 like domains"/>
    <property type="match status" value="1"/>
</dbReference>
<dbReference type="SUPFAM" id="SSF47923">
    <property type="entry name" value="Ypt/Rab-GAP domain of gyp1p"/>
    <property type="match status" value="2"/>
</dbReference>
<dbReference type="InterPro" id="IPR000195">
    <property type="entry name" value="Rab-GAP-TBC_dom"/>
</dbReference>
<evidence type="ECO:0000313" key="4">
    <source>
        <dbReference type="EMBL" id="EJT97395.1"/>
    </source>
</evidence>
<sequence length="345" mass="39791">MGRETFSANGLNLASTSELTRSLSSRTSRRRERLISVAELTQMAWQGIPADLRPIVWQLLLTYLPLPVAQRVTKLHAKRQEYLSMSTLTFSKPLEQLIWHQIVIDVPRTRPGVPLWADPITQKCLERILYLWAIRHPASGYVQGINDLVTPFFQVFLSFYIDGDPATFSPSLLPEDVLSAVEADSFWCLSNLLDGIQMNYIHGQPGIVNSLNKMSELVGRIDRQLSQHLQNEGVEYMQFAFRWMNCLLMRELSVENTIRMWDTYMVGSQAFSQFHLFVCTAFLLTWSRQLLEMDFQGMLMFLQSLPTQDWGDRNIEELMGKAWQLSNTWKDAQSHLGRNTPRRGV</sequence>
<dbReference type="Gene3D" id="1.10.472.80">
    <property type="entry name" value="Ypt/Rab-GAP domain of gyp1p, domain 3"/>
    <property type="match status" value="1"/>
</dbReference>
<name>M5FNG3_DACPD</name>
<dbReference type="GeneID" id="63692077"/>
<dbReference type="InterPro" id="IPR035969">
    <property type="entry name" value="Rab-GAP_TBC_sf"/>
</dbReference>
<keyword evidence="2" id="KW-0343">GTPase activation</keyword>
<dbReference type="SMART" id="SM00164">
    <property type="entry name" value="TBC"/>
    <property type="match status" value="1"/>
</dbReference>
<dbReference type="PROSITE" id="PS50086">
    <property type="entry name" value="TBC_RABGAP"/>
    <property type="match status" value="1"/>
</dbReference>
<keyword evidence="5" id="KW-1185">Reference proteome</keyword>
<accession>M5FNG3</accession>
<evidence type="ECO:0000313" key="5">
    <source>
        <dbReference type="Proteomes" id="UP000030653"/>
    </source>
</evidence>
<evidence type="ECO:0000259" key="3">
    <source>
        <dbReference type="PROSITE" id="PS50086"/>
    </source>
</evidence>
<evidence type="ECO:0000256" key="2">
    <source>
        <dbReference type="ARBA" id="ARBA00022468"/>
    </source>
</evidence>
<dbReference type="AlphaFoldDB" id="M5FNG3"/>
<organism evidence="4 5">
    <name type="scientific">Dacryopinax primogenitus (strain DJM 731)</name>
    <name type="common">Brown rot fungus</name>
    <dbReference type="NCBI Taxonomy" id="1858805"/>
    <lineage>
        <taxon>Eukaryota</taxon>
        <taxon>Fungi</taxon>
        <taxon>Dikarya</taxon>
        <taxon>Basidiomycota</taxon>
        <taxon>Agaricomycotina</taxon>
        <taxon>Dacrymycetes</taxon>
        <taxon>Dacrymycetales</taxon>
        <taxon>Dacrymycetaceae</taxon>
        <taxon>Dacryopinax</taxon>
    </lineage>
</organism>
<dbReference type="HOGENOM" id="CLU_018687_5_0_1"/>
<gene>
    <name evidence="4" type="ORF">DACRYDRAFT_91683</name>
</gene>
<dbReference type="STRING" id="1858805.M5FNG3"/>
<comment type="subcellular location">
    <subcellularLocation>
        <location evidence="1">Golgi apparatus</location>
        <location evidence="1">Golgi stack</location>
    </subcellularLocation>
</comment>